<comment type="similarity">
    <text evidence="1">Belongs to the peptidase M16 family.</text>
</comment>
<proteinExistence type="inferred from homology"/>
<dbReference type="Pfam" id="PF00675">
    <property type="entry name" value="Peptidase_M16"/>
    <property type="match status" value="1"/>
</dbReference>
<evidence type="ECO:0000259" key="3">
    <source>
        <dbReference type="Pfam" id="PF05193"/>
    </source>
</evidence>
<reference evidence="4" key="1">
    <citation type="submission" date="2020-05" db="EMBL/GenBank/DDBJ databases">
        <authorList>
            <person name="Chiriac C."/>
            <person name="Salcher M."/>
            <person name="Ghai R."/>
            <person name="Kavagutti S V."/>
        </authorList>
    </citation>
    <scope>NUCLEOTIDE SEQUENCE</scope>
</reference>
<dbReference type="SUPFAM" id="SSF63411">
    <property type="entry name" value="LuxS/MPP-like metallohydrolase"/>
    <property type="match status" value="2"/>
</dbReference>
<dbReference type="AlphaFoldDB" id="A0A6J7I8V6"/>
<evidence type="ECO:0000256" key="1">
    <source>
        <dbReference type="ARBA" id="ARBA00007261"/>
    </source>
</evidence>
<gene>
    <name evidence="4" type="ORF">UFOPK3610_01730</name>
</gene>
<dbReference type="InterPro" id="IPR011765">
    <property type="entry name" value="Pept_M16_N"/>
</dbReference>
<dbReference type="PROSITE" id="PS00143">
    <property type="entry name" value="INSULINASE"/>
    <property type="match status" value="1"/>
</dbReference>
<dbReference type="GO" id="GO:0006508">
    <property type="term" value="P:proteolysis"/>
    <property type="evidence" value="ECO:0007669"/>
    <property type="project" value="InterPro"/>
</dbReference>
<dbReference type="Pfam" id="PF05193">
    <property type="entry name" value="Peptidase_M16_C"/>
    <property type="match status" value="1"/>
</dbReference>
<dbReference type="PANTHER" id="PTHR11851:SF49">
    <property type="entry name" value="MITOCHONDRIAL-PROCESSING PEPTIDASE SUBUNIT ALPHA"/>
    <property type="match status" value="1"/>
</dbReference>
<dbReference type="GO" id="GO:0046872">
    <property type="term" value="F:metal ion binding"/>
    <property type="evidence" value="ECO:0007669"/>
    <property type="project" value="InterPro"/>
</dbReference>
<dbReference type="InterPro" id="IPR007863">
    <property type="entry name" value="Peptidase_M16_C"/>
</dbReference>
<dbReference type="InterPro" id="IPR001431">
    <property type="entry name" value="Pept_M16_Zn_BS"/>
</dbReference>
<dbReference type="PANTHER" id="PTHR11851">
    <property type="entry name" value="METALLOPROTEASE"/>
    <property type="match status" value="1"/>
</dbReference>
<dbReference type="EMBL" id="CAFBMR010000104">
    <property type="protein sequence ID" value="CAB4927004.1"/>
    <property type="molecule type" value="Genomic_DNA"/>
</dbReference>
<evidence type="ECO:0000313" key="4">
    <source>
        <dbReference type="EMBL" id="CAB4927004.1"/>
    </source>
</evidence>
<dbReference type="InterPro" id="IPR050361">
    <property type="entry name" value="MPP/UQCRC_Complex"/>
</dbReference>
<name>A0A6J7I8V6_9ZZZZ</name>
<organism evidence="4">
    <name type="scientific">freshwater metagenome</name>
    <dbReference type="NCBI Taxonomy" id="449393"/>
    <lineage>
        <taxon>unclassified sequences</taxon>
        <taxon>metagenomes</taxon>
        <taxon>ecological metagenomes</taxon>
    </lineage>
</organism>
<accession>A0A6J7I8V6</accession>
<dbReference type="Gene3D" id="3.30.830.10">
    <property type="entry name" value="Metalloenzyme, LuxS/M16 peptidase-like"/>
    <property type="match status" value="2"/>
</dbReference>
<feature type="domain" description="Peptidase M16 N-terminal" evidence="2">
    <location>
        <begin position="2"/>
        <end position="147"/>
    </location>
</feature>
<sequence length="421" mass="45214">MISEQVPGVRSVAFGVWVGVGSRDETKTQTGSAHYLEHLLFKGTRRRTAWEISSVMDAVGGEMNAFTTKEYTCFYARVLAEDLPLAVDVVCDVVTDGLLDREDVENERGVILEEIAMNDDDPSDGVHDLAAAQVFGDHGLGRPILGTETTINSLTRDSIASFYRRRYRPESMVIAAAGRVDHAALVRSVKRAFAGRLDSEALPVLPRRGKPIRLKGLGEARVATRQTEQAHIALTLGGISRHDPRRYVLGVLNAGLGGGMSSRLFQEVREKRGLAYSVFSFTGSYADTGVLGVYAGCLPAKADSVIDLCRSTLQEVAEFGLGDAELARAKGQLRGSMVLGQEDTGARMSHIGKAELLYGDMPGLDDVLTGIDLVTREDVRSLAQELLLQAPALSVVGPFDPNHVFTAVPPGVSPVGVPPTA</sequence>
<protein>
    <submittedName>
        <fullName evidence="4">Unannotated protein</fullName>
    </submittedName>
</protein>
<dbReference type="GO" id="GO:0004222">
    <property type="term" value="F:metalloendopeptidase activity"/>
    <property type="evidence" value="ECO:0007669"/>
    <property type="project" value="InterPro"/>
</dbReference>
<feature type="domain" description="Peptidase M16 C-terminal" evidence="3">
    <location>
        <begin position="153"/>
        <end position="333"/>
    </location>
</feature>
<dbReference type="InterPro" id="IPR011249">
    <property type="entry name" value="Metalloenz_LuxS/M16"/>
</dbReference>
<evidence type="ECO:0000259" key="2">
    <source>
        <dbReference type="Pfam" id="PF00675"/>
    </source>
</evidence>